<sequence length="211" mass="24167">MSVFHYTRHDGRLALTDCSLHRISYFMLSFSSLSLARNYYYYYYSAKRTVGLAAHIKKSTYPPSASSIPPHKTIAHAHLSLCLSHSHSLSLAPFPSRHRRSPRRQHLLLQLRPVRHLFPSPIAGGEGPICLLSAGSSRFPADLQRGHPHPAFQLFRALVFQLPVELGLRTSEHFLISWFPCFLVVVVCDEKQRFRLSQDLLLLRLLEKVRN</sequence>
<dbReference type="EMBL" id="AMZH03005032">
    <property type="protein sequence ID" value="RRT67482.1"/>
    <property type="molecule type" value="Genomic_DNA"/>
</dbReference>
<reference evidence="1 2" key="1">
    <citation type="journal article" date="2014" name="Agronomy (Basel)">
        <title>A Draft Genome Sequence for Ensete ventricosum, the Drought-Tolerant Tree Against Hunger.</title>
        <authorList>
            <person name="Harrison J."/>
            <person name="Moore K.A."/>
            <person name="Paszkiewicz K."/>
            <person name="Jones T."/>
            <person name="Grant M."/>
            <person name="Ambacheew D."/>
            <person name="Muzemil S."/>
            <person name="Studholme D.J."/>
        </authorList>
    </citation>
    <scope>NUCLEOTIDE SEQUENCE [LARGE SCALE GENOMIC DNA]</scope>
</reference>
<name>A0A426ZTV9_ENSVE</name>
<protein>
    <submittedName>
        <fullName evidence="1">Uncharacterized protein</fullName>
    </submittedName>
</protein>
<evidence type="ECO:0000313" key="1">
    <source>
        <dbReference type="EMBL" id="RRT67482.1"/>
    </source>
</evidence>
<organism evidence="1 2">
    <name type="scientific">Ensete ventricosum</name>
    <name type="common">Abyssinian banana</name>
    <name type="synonym">Musa ensete</name>
    <dbReference type="NCBI Taxonomy" id="4639"/>
    <lineage>
        <taxon>Eukaryota</taxon>
        <taxon>Viridiplantae</taxon>
        <taxon>Streptophyta</taxon>
        <taxon>Embryophyta</taxon>
        <taxon>Tracheophyta</taxon>
        <taxon>Spermatophyta</taxon>
        <taxon>Magnoliopsida</taxon>
        <taxon>Liliopsida</taxon>
        <taxon>Zingiberales</taxon>
        <taxon>Musaceae</taxon>
        <taxon>Ensete</taxon>
    </lineage>
</organism>
<dbReference type="AlphaFoldDB" id="A0A426ZTV9"/>
<proteinExistence type="predicted"/>
<evidence type="ECO:0000313" key="2">
    <source>
        <dbReference type="Proteomes" id="UP000287651"/>
    </source>
</evidence>
<dbReference type="Proteomes" id="UP000287651">
    <property type="component" value="Unassembled WGS sequence"/>
</dbReference>
<gene>
    <name evidence="1" type="ORF">B296_00039251</name>
</gene>
<accession>A0A426ZTV9</accession>
<comment type="caution">
    <text evidence="1">The sequence shown here is derived from an EMBL/GenBank/DDBJ whole genome shotgun (WGS) entry which is preliminary data.</text>
</comment>